<dbReference type="EMBL" id="NRHC01000015">
    <property type="protein sequence ID" value="RIY34238.1"/>
    <property type="molecule type" value="Genomic_DNA"/>
</dbReference>
<evidence type="ECO:0000256" key="5">
    <source>
        <dbReference type="SAM" id="SignalP"/>
    </source>
</evidence>
<name>A0A3A1YAM2_9GAMM</name>
<evidence type="ECO:0000313" key="8">
    <source>
        <dbReference type="EMBL" id="RIY34238.1"/>
    </source>
</evidence>
<dbReference type="SMART" id="SM00079">
    <property type="entry name" value="PBPe"/>
    <property type="match status" value="1"/>
</dbReference>
<feature type="domain" description="Solute-binding protein family 3/N-terminal" evidence="6">
    <location>
        <begin position="30"/>
        <end position="252"/>
    </location>
</feature>
<gene>
    <name evidence="8" type="ORF">CKF54_01215</name>
</gene>
<dbReference type="AlphaFoldDB" id="A0A3A1YAM2"/>
<accession>A0A3A1YAM2</accession>
<evidence type="ECO:0000259" key="6">
    <source>
        <dbReference type="SMART" id="SM00062"/>
    </source>
</evidence>
<feature type="chain" id="PRO_5017290544" description="Amino acid ABC transporter substrate-binding protein, PAAT family" evidence="5">
    <location>
        <begin position="27"/>
        <end position="254"/>
    </location>
</feature>
<dbReference type="GO" id="GO:0016020">
    <property type="term" value="C:membrane"/>
    <property type="evidence" value="ECO:0007669"/>
    <property type="project" value="InterPro"/>
</dbReference>
<dbReference type="OrthoDB" id="9768183at2"/>
<protein>
    <recommendedName>
        <fullName evidence="10">Amino acid ABC transporter substrate-binding protein, PAAT family</fullName>
    </recommendedName>
</protein>
<dbReference type="InterPro" id="IPR001638">
    <property type="entry name" value="Solute-binding_3/MltF_N"/>
</dbReference>
<evidence type="ECO:0000259" key="7">
    <source>
        <dbReference type="SMART" id="SM00079"/>
    </source>
</evidence>
<dbReference type="SMART" id="SM00062">
    <property type="entry name" value="PBPb"/>
    <property type="match status" value="1"/>
</dbReference>
<reference evidence="8 9" key="1">
    <citation type="submission" date="2017-08" db="EMBL/GenBank/DDBJ databases">
        <title>Reclassification of Bisgaard taxon 37 and 44.</title>
        <authorList>
            <person name="Christensen H."/>
        </authorList>
    </citation>
    <scope>NUCLEOTIDE SEQUENCE [LARGE SCALE GENOMIC DNA]</scope>
    <source>
        <strain evidence="8 9">B96_3</strain>
    </source>
</reference>
<evidence type="ECO:0000256" key="1">
    <source>
        <dbReference type="ARBA" id="ARBA00004196"/>
    </source>
</evidence>
<keyword evidence="9" id="KW-1185">Reference proteome</keyword>
<dbReference type="PANTHER" id="PTHR35936:SF20">
    <property type="entry name" value="ABC TRANSPORTER ARGININE-BINDING PROTEIN 2-RELATED"/>
    <property type="match status" value="1"/>
</dbReference>
<organism evidence="8 9">
    <name type="scientific">Psittacicella hinzii</name>
    <dbReference type="NCBI Taxonomy" id="2028575"/>
    <lineage>
        <taxon>Bacteria</taxon>
        <taxon>Pseudomonadati</taxon>
        <taxon>Pseudomonadota</taxon>
        <taxon>Gammaproteobacteria</taxon>
        <taxon>Pasteurellales</taxon>
        <taxon>Psittacicellaceae</taxon>
        <taxon>Psittacicella</taxon>
    </lineage>
</organism>
<comment type="caution">
    <text evidence="8">The sequence shown here is derived from an EMBL/GenBank/DDBJ whole genome shotgun (WGS) entry which is preliminary data.</text>
</comment>
<keyword evidence="3 5" id="KW-0732">Signal</keyword>
<evidence type="ECO:0000256" key="4">
    <source>
        <dbReference type="RuleBase" id="RU003744"/>
    </source>
</evidence>
<dbReference type="GO" id="GO:0030313">
    <property type="term" value="C:cell envelope"/>
    <property type="evidence" value="ECO:0007669"/>
    <property type="project" value="UniProtKB-SubCell"/>
</dbReference>
<sequence length="254" mass="27838">MLHNLTKYAKVALASTIIALSSFAHADSKTYVVGTEAGYAPYEYLDSKGNIVGFDVDLIKYLCEQAGITCEIKNQAFDALVPDLIYRKIDIAIAAMNITPERSRQVAFTNEYLPAAPYRYLTVKNHNYQSVADLKSVGYQNGTLAGKYLQDKTPKTKAVGYASYDTAILDLKAGRINALLADGQVIQKYADDNAEHYTLFAEPVNDPILGQGLAIAVNKKNQDLLDKLNQALVKAQESGFLDSLKAKYGVTHAE</sequence>
<dbReference type="SUPFAM" id="SSF53850">
    <property type="entry name" value="Periplasmic binding protein-like II"/>
    <property type="match status" value="1"/>
</dbReference>
<dbReference type="GO" id="GO:0015276">
    <property type="term" value="F:ligand-gated monoatomic ion channel activity"/>
    <property type="evidence" value="ECO:0007669"/>
    <property type="project" value="InterPro"/>
</dbReference>
<dbReference type="Pfam" id="PF00497">
    <property type="entry name" value="SBP_bac_3"/>
    <property type="match status" value="1"/>
</dbReference>
<dbReference type="PROSITE" id="PS01039">
    <property type="entry name" value="SBP_BACTERIAL_3"/>
    <property type="match status" value="1"/>
</dbReference>
<dbReference type="Gene3D" id="3.40.190.10">
    <property type="entry name" value="Periplasmic binding protein-like II"/>
    <property type="match status" value="2"/>
</dbReference>
<dbReference type="RefSeq" id="WP_119524470.1">
    <property type="nucleotide sequence ID" value="NZ_NRHC01000015.1"/>
</dbReference>
<dbReference type="InterPro" id="IPR001320">
    <property type="entry name" value="Iontro_rcpt_C"/>
</dbReference>
<evidence type="ECO:0008006" key="10">
    <source>
        <dbReference type="Google" id="ProtNLM"/>
    </source>
</evidence>
<dbReference type="Proteomes" id="UP000265691">
    <property type="component" value="Unassembled WGS sequence"/>
</dbReference>
<dbReference type="InterPro" id="IPR018313">
    <property type="entry name" value="SBP_3_CS"/>
</dbReference>
<evidence type="ECO:0000313" key="9">
    <source>
        <dbReference type="Proteomes" id="UP000265691"/>
    </source>
</evidence>
<feature type="signal peptide" evidence="5">
    <location>
        <begin position="1"/>
        <end position="26"/>
    </location>
</feature>
<feature type="domain" description="Ionotropic glutamate receptor C-terminal" evidence="7">
    <location>
        <begin position="30"/>
        <end position="249"/>
    </location>
</feature>
<proteinExistence type="inferred from homology"/>
<comment type="similarity">
    <text evidence="2 4">Belongs to the bacterial solute-binding protein 3 family.</text>
</comment>
<evidence type="ECO:0000256" key="3">
    <source>
        <dbReference type="ARBA" id="ARBA00022729"/>
    </source>
</evidence>
<comment type="subcellular location">
    <subcellularLocation>
        <location evidence="1">Cell envelope</location>
    </subcellularLocation>
</comment>
<evidence type="ECO:0000256" key="2">
    <source>
        <dbReference type="ARBA" id="ARBA00010333"/>
    </source>
</evidence>
<dbReference type="PANTHER" id="PTHR35936">
    <property type="entry name" value="MEMBRANE-BOUND LYTIC MUREIN TRANSGLYCOSYLASE F"/>
    <property type="match status" value="1"/>
</dbReference>